<proteinExistence type="predicted"/>
<dbReference type="STRING" id="1221500.ABE65_019095"/>
<evidence type="ECO:0000313" key="2">
    <source>
        <dbReference type="Proteomes" id="UP000076623"/>
    </source>
</evidence>
<dbReference type="Pfam" id="PF07901">
    <property type="entry name" value="DUF1672"/>
    <property type="match status" value="1"/>
</dbReference>
<keyword evidence="2" id="KW-1185">Reference proteome</keyword>
<dbReference type="InterPro" id="IPR012873">
    <property type="entry name" value="DUF1672"/>
</dbReference>
<sequence length="292" mass="33655">MIITRKIGFALLGILLLAGCSIIEKKEDNPYVRVQDYTGKEYRLPNGDKKDKIAEASKEKVITGTKEFFLKKYKTKVKVNNIVGNKDGASVYVESVGEPHFHTFAVIPIDTQENVRPEGIWTQEGEVEGSIKSGIYALIHEEKLNRLDNYLKAFVKKHPVIGLREEAYENTSSTGYTTPYYYITIPRDSLEPFLNQYLENPETVKEEYEAKAQSLLADPKEFRIVIELFMKEKQEPDQKVFDELIADMEEMENLPPGYYTIILNDNFISKEEGYGKKDNTLMRRNPNYIIKN</sequence>
<evidence type="ECO:0008006" key="3">
    <source>
        <dbReference type="Google" id="ProtNLM"/>
    </source>
</evidence>
<dbReference type="KEGG" id="fpn:ABE65_019095"/>
<protein>
    <recommendedName>
        <fullName evidence="3">DUF1672 family protein</fullName>
    </recommendedName>
</protein>
<organism evidence="1 2">
    <name type="scientific">Fictibacillus phosphorivorans</name>
    <dbReference type="NCBI Taxonomy" id="1221500"/>
    <lineage>
        <taxon>Bacteria</taxon>
        <taxon>Bacillati</taxon>
        <taxon>Bacillota</taxon>
        <taxon>Bacilli</taxon>
        <taxon>Bacillales</taxon>
        <taxon>Fictibacillaceae</taxon>
        <taxon>Fictibacillus</taxon>
    </lineage>
</organism>
<dbReference type="PROSITE" id="PS51257">
    <property type="entry name" value="PROKAR_LIPOPROTEIN"/>
    <property type="match status" value="1"/>
</dbReference>
<dbReference type="Proteomes" id="UP000076623">
    <property type="component" value="Chromosome"/>
</dbReference>
<dbReference type="EMBL" id="CP015378">
    <property type="protein sequence ID" value="ANC78788.1"/>
    <property type="molecule type" value="Genomic_DNA"/>
</dbReference>
<gene>
    <name evidence="1" type="ORF">ABE65_019095</name>
</gene>
<name>A0A160IQN8_9BACL</name>
<accession>A0A160IQN8</accession>
<reference evidence="1 2" key="1">
    <citation type="submission" date="2016-04" db="EMBL/GenBank/DDBJ databases">
        <title>Complete genome sequence of Fictibacillus phosphorivorans G25-29, a strain toxic to nematodes.</title>
        <authorList>
            <person name="Zheng Z."/>
        </authorList>
    </citation>
    <scope>NUCLEOTIDE SEQUENCE [LARGE SCALE GENOMIC DNA]</scope>
    <source>
        <strain evidence="1 2">G25-29</strain>
    </source>
</reference>
<evidence type="ECO:0000313" key="1">
    <source>
        <dbReference type="EMBL" id="ANC78788.1"/>
    </source>
</evidence>
<dbReference type="AlphaFoldDB" id="A0A160IQN8"/>
<dbReference type="RefSeq" id="WP_066398490.1">
    <property type="nucleotide sequence ID" value="NZ_CP015378.1"/>
</dbReference>